<dbReference type="VEuPathDB" id="CryptoDB:Vbra_16843"/>
<proteinExistence type="predicted"/>
<evidence type="ECO:0000313" key="2">
    <source>
        <dbReference type="Proteomes" id="UP000041254"/>
    </source>
</evidence>
<name>A0A0G4G3A8_VITBC</name>
<protein>
    <recommendedName>
        <fullName evidence="3">Potassium channel tetramerisation-type BTB domain-containing protein</fullName>
    </recommendedName>
</protein>
<dbReference type="Proteomes" id="UP000041254">
    <property type="component" value="Unassembled WGS sequence"/>
</dbReference>
<dbReference type="AlphaFoldDB" id="A0A0G4G3A8"/>
<dbReference type="EMBL" id="CDMY01000553">
    <property type="protein sequence ID" value="CEM22586.1"/>
    <property type="molecule type" value="Genomic_DNA"/>
</dbReference>
<keyword evidence="2" id="KW-1185">Reference proteome</keyword>
<evidence type="ECO:0000313" key="1">
    <source>
        <dbReference type="EMBL" id="CEM22586.1"/>
    </source>
</evidence>
<sequence>MASVAARSGLWEQPETSGEVLINAGGFVYPVSRRGLLMPFMRQRYISVLLMHFADGLPRDADGHVYLETSPAYFEALLDELTLYETGRTNTVDLPPSKAADPAYSEYHSLFMREISAFSPSADQQTPLDAVPAHDAGVKEATQLCVDFIEKSTRAYVNAIKGLWRIGDDIKAFLADMDPFMKSSSDADNALLSLTVLGRRVTIMKKTLCRLGDDHPLLTRFSDTAPNWPDRRVRETPAKHFITAVEFARRMRPCRRDS</sequence>
<dbReference type="PhylomeDB" id="A0A0G4G3A8"/>
<dbReference type="InParanoid" id="A0A0G4G3A8"/>
<evidence type="ECO:0008006" key="3">
    <source>
        <dbReference type="Google" id="ProtNLM"/>
    </source>
</evidence>
<organism evidence="1 2">
    <name type="scientific">Vitrella brassicaformis (strain CCMP3155)</name>
    <dbReference type="NCBI Taxonomy" id="1169540"/>
    <lineage>
        <taxon>Eukaryota</taxon>
        <taxon>Sar</taxon>
        <taxon>Alveolata</taxon>
        <taxon>Colpodellida</taxon>
        <taxon>Vitrellaceae</taxon>
        <taxon>Vitrella</taxon>
    </lineage>
</organism>
<reference evidence="1 2" key="1">
    <citation type="submission" date="2014-11" db="EMBL/GenBank/DDBJ databases">
        <authorList>
            <person name="Zhu J."/>
            <person name="Qi W."/>
            <person name="Song R."/>
        </authorList>
    </citation>
    <scope>NUCLEOTIDE SEQUENCE [LARGE SCALE GENOMIC DNA]</scope>
</reference>
<accession>A0A0G4G3A8</accession>
<gene>
    <name evidence="1" type="ORF">Vbra_16843</name>
</gene>